<dbReference type="InterPro" id="IPR001969">
    <property type="entry name" value="Aspartic_peptidase_AS"/>
</dbReference>
<name>A0A1M5CSW7_9BACT</name>
<keyword evidence="2" id="KW-0645">Protease</keyword>
<feature type="region of interest" description="Disordered" evidence="1">
    <location>
        <begin position="35"/>
        <end position="58"/>
    </location>
</feature>
<reference evidence="2 3" key="1">
    <citation type="submission" date="2016-11" db="EMBL/GenBank/DDBJ databases">
        <authorList>
            <person name="Jaros S."/>
            <person name="Januszkiewicz K."/>
            <person name="Wedrychowicz H."/>
        </authorList>
    </citation>
    <scope>NUCLEOTIDE SEQUENCE [LARGE SCALE GENOMIC DNA]</scope>
    <source>
        <strain evidence="2 3">DSM 26897</strain>
    </source>
</reference>
<dbReference type="AlphaFoldDB" id="A0A1M5CSW7"/>
<dbReference type="Proteomes" id="UP000184368">
    <property type="component" value="Unassembled WGS sequence"/>
</dbReference>
<keyword evidence="3" id="KW-1185">Reference proteome</keyword>
<keyword evidence="2" id="KW-0378">Hydrolase</keyword>
<protein>
    <submittedName>
        <fullName evidence="2">Predicted aspartyl protease</fullName>
    </submittedName>
</protein>
<dbReference type="OrthoDB" id="3521766at2"/>
<dbReference type="Pfam" id="PF13650">
    <property type="entry name" value="Asp_protease_2"/>
    <property type="match status" value="2"/>
</dbReference>
<dbReference type="InterPro" id="IPR021109">
    <property type="entry name" value="Peptidase_aspartic_dom_sf"/>
</dbReference>
<feature type="compositionally biased region" description="Low complexity" evidence="1">
    <location>
        <begin position="39"/>
        <end position="54"/>
    </location>
</feature>
<dbReference type="GO" id="GO:0004190">
    <property type="term" value="F:aspartic-type endopeptidase activity"/>
    <property type="evidence" value="ECO:0007669"/>
    <property type="project" value="InterPro"/>
</dbReference>
<dbReference type="Gene3D" id="2.40.70.10">
    <property type="entry name" value="Acid Proteases"/>
    <property type="match status" value="2"/>
</dbReference>
<sequence>MGFHPTIQSFINPALRPLLFVWVLATMSFKTPYHHSAITDPPGKQQPTTPPGTDNKQDDSLSFSLPFNKIGGLIFVKGKVDDVEGNFILDTGAPHLVLNLVYFRNYPIEVASQEQQSSMSGIGQYIHRTRLRRFAMGAAQYFQYDADLTDLGHLENSKGIKILGLLGMDLLRQMEMIIDYEQNMIHFHRIGRKEGNSYQSQHLQADAAFTTQAIDISQNQVITGMELAGRKMRFVFDSGAETHILDSRLPDKVYEQASILGKINVKGTGSKTVEALRANVTGMKLGNEALPTLPFLIANLEQTCFAQNMGVHGVLGLEFLKLRKIGFNFVTRKMYIWK</sequence>
<dbReference type="PROSITE" id="PS00141">
    <property type="entry name" value="ASP_PROTEASE"/>
    <property type="match status" value="1"/>
</dbReference>
<accession>A0A1M5CSW7</accession>
<dbReference type="SUPFAM" id="SSF50630">
    <property type="entry name" value="Acid proteases"/>
    <property type="match status" value="1"/>
</dbReference>
<evidence type="ECO:0000313" key="2">
    <source>
        <dbReference type="EMBL" id="SHF57838.1"/>
    </source>
</evidence>
<dbReference type="GO" id="GO:0006508">
    <property type="term" value="P:proteolysis"/>
    <property type="evidence" value="ECO:0007669"/>
    <property type="project" value="UniProtKB-KW"/>
</dbReference>
<proteinExistence type="predicted"/>
<dbReference type="EMBL" id="FQUO01000009">
    <property type="protein sequence ID" value="SHF57838.1"/>
    <property type="molecule type" value="Genomic_DNA"/>
</dbReference>
<dbReference type="STRING" id="1302690.BUE76_08510"/>
<dbReference type="RefSeq" id="WP_073043976.1">
    <property type="nucleotide sequence ID" value="NZ_FQUO01000009.1"/>
</dbReference>
<evidence type="ECO:0000256" key="1">
    <source>
        <dbReference type="SAM" id="MobiDB-lite"/>
    </source>
</evidence>
<gene>
    <name evidence="2" type="ORF">SAMN05444008_109202</name>
</gene>
<organism evidence="2 3">
    <name type="scientific">Cnuella takakiae</name>
    <dbReference type="NCBI Taxonomy" id="1302690"/>
    <lineage>
        <taxon>Bacteria</taxon>
        <taxon>Pseudomonadati</taxon>
        <taxon>Bacteroidota</taxon>
        <taxon>Chitinophagia</taxon>
        <taxon>Chitinophagales</taxon>
        <taxon>Chitinophagaceae</taxon>
        <taxon>Cnuella</taxon>
    </lineage>
</organism>
<evidence type="ECO:0000313" key="3">
    <source>
        <dbReference type="Proteomes" id="UP000184368"/>
    </source>
</evidence>